<dbReference type="Gene3D" id="1.20.1070.10">
    <property type="entry name" value="Rhodopsin 7-helix transmembrane proteins"/>
    <property type="match status" value="1"/>
</dbReference>
<keyword evidence="3" id="KW-1133">Transmembrane helix</keyword>
<keyword evidence="4" id="KW-0472">Membrane</keyword>
<dbReference type="Proteomes" id="UP000186698">
    <property type="component" value="Chromosome 2L"/>
</dbReference>
<dbReference type="AlphaFoldDB" id="A0A1L8HJZ4"/>
<reference evidence="7" key="1">
    <citation type="submission" date="2025-08" db="UniProtKB">
        <authorList>
            <consortium name="RefSeq"/>
        </authorList>
    </citation>
    <scope>IDENTIFICATION</scope>
    <source>
        <strain evidence="7">J_2021</strain>
        <tissue evidence="7">Erythrocytes</tissue>
    </source>
</reference>
<evidence type="ECO:0000313" key="6">
    <source>
        <dbReference type="Proteomes" id="UP000186698"/>
    </source>
</evidence>
<dbReference type="GeneID" id="108707640"/>
<keyword evidence="2" id="KW-0812">Transmembrane</keyword>
<proteinExistence type="predicted"/>
<dbReference type="GO" id="GO:0004984">
    <property type="term" value="F:olfactory receptor activity"/>
    <property type="evidence" value="ECO:0000318"/>
    <property type="project" value="GO_Central"/>
</dbReference>
<organism evidence="6 7">
    <name type="scientific">Xenopus laevis</name>
    <name type="common">African clawed frog</name>
    <dbReference type="NCBI Taxonomy" id="8355"/>
    <lineage>
        <taxon>Eukaryota</taxon>
        <taxon>Metazoa</taxon>
        <taxon>Chordata</taxon>
        <taxon>Craniata</taxon>
        <taxon>Vertebrata</taxon>
        <taxon>Euteleostomi</taxon>
        <taxon>Amphibia</taxon>
        <taxon>Batrachia</taxon>
        <taxon>Anura</taxon>
        <taxon>Pipoidea</taxon>
        <taxon>Pipidae</taxon>
        <taxon>Xenopodinae</taxon>
        <taxon>Xenopus</taxon>
        <taxon>Xenopus</taxon>
    </lineage>
</organism>
<dbReference type="SUPFAM" id="SSF81321">
    <property type="entry name" value="Family A G protein-coupled receptor-like"/>
    <property type="match status" value="1"/>
</dbReference>
<dbReference type="GO" id="GO:0005549">
    <property type="term" value="F:odorant binding"/>
    <property type="evidence" value="ECO:0000318"/>
    <property type="project" value="GO_Central"/>
</dbReference>
<evidence type="ECO:0000256" key="2">
    <source>
        <dbReference type="ARBA" id="ARBA00022692"/>
    </source>
</evidence>
<evidence type="ECO:0000256" key="1">
    <source>
        <dbReference type="ARBA" id="ARBA00004370"/>
    </source>
</evidence>
<dbReference type="CDD" id="cd00637">
    <property type="entry name" value="7tm_classA_rhodopsin-like"/>
    <property type="match status" value="1"/>
</dbReference>
<dbReference type="InterPro" id="IPR017452">
    <property type="entry name" value="GPCR_Rhodpsn_7TM"/>
</dbReference>
<dbReference type="GO" id="GO:0016020">
    <property type="term" value="C:membrane"/>
    <property type="evidence" value="ECO:0000318"/>
    <property type="project" value="GO_Central"/>
</dbReference>
<sequence>MYGAFPAMNSTGLPINTTQVSIVNNKTLEIVRMTFLILSYFCFCFFIYFITMILYIFFSNAQIRESARYVLFAHMLINDTLYLIGGLFLLVASLYLAFIPVPVCYVIVTLVSCTFRITPYNLAVMSLERYVAICHPLRHAEFCSGHRSTTAVALIWALGLTPNVVDFITLSLSAEKRFFSLRVICSKETLTVNPTQNTIRSNVLVITLCLVASIIIYTYIKVMLVAHKLGSGTSSAIKAGRTVLLHALQLLLSMMSLISLYIEVNVKEYVVLLAISNFLFFMCLPRFLSPLIYGLRDEVFGKYLRKLYSVHVSIKLR</sequence>
<dbReference type="PANTHER" id="PTHR26451:SF994">
    <property type="entry name" value="ODORANT RECEPTOR 131-2-LIKE"/>
    <property type="match status" value="1"/>
</dbReference>
<dbReference type="InterPro" id="IPR000276">
    <property type="entry name" value="GPCR_Rhodpsn"/>
</dbReference>
<dbReference type="KEGG" id="xla:108707640"/>
<evidence type="ECO:0000256" key="4">
    <source>
        <dbReference type="ARBA" id="ARBA00023136"/>
    </source>
</evidence>
<dbReference type="RefSeq" id="XP_018101131.2">
    <property type="nucleotide sequence ID" value="XM_018245642.2"/>
</dbReference>
<evidence type="ECO:0000259" key="5">
    <source>
        <dbReference type="PROSITE" id="PS50262"/>
    </source>
</evidence>
<dbReference type="InterPro" id="IPR052921">
    <property type="entry name" value="GPCR1_Superfamily_Member"/>
</dbReference>
<keyword evidence="7" id="KW-0675">Receptor</keyword>
<dbReference type="GO" id="GO:0050911">
    <property type="term" value="P:detection of chemical stimulus involved in sensory perception of smell"/>
    <property type="evidence" value="ECO:0000318"/>
    <property type="project" value="GO_Central"/>
</dbReference>
<evidence type="ECO:0000256" key="3">
    <source>
        <dbReference type="ARBA" id="ARBA00022989"/>
    </source>
</evidence>
<dbReference type="FunFam" id="1.20.1070.10:FF:000096">
    <property type="entry name" value="Odorant receptor 131-2"/>
    <property type="match status" value="1"/>
</dbReference>
<protein>
    <submittedName>
        <fullName evidence="7">Odorant receptor 131-2</fullName>
    </submittedName>
</protein>
<feature type="domain" description="G-protein coupled receptors family 1 profile" evidence="5">
    <location>
        <begin position="49"/>
        <end position="293"/>
    </location>
</feature>
<dbReference type="PROSITE" id="PS50262">
    <property type="entry name" value="G_PROTEIN_RECEP_F1_2"/>
    <property type="match status" value="1"/>
</dbReference>
<comment type="subcellular location">
    <subcellularLocation>
        <location evidence="1">Membrane</location>
    </subcellularLocation>
</comment>
<dbReference type="GO" id="GO:0004930">
    <property type="term" value="F:G protein-coupled receptor activity"/>
    <property type="evidence" value="ECO:0007669"/>
    <property type="project" value="InterPro"/>
</dbReference>
<dbReference type="OMA" id="CVERLWI"/>
<keyword evidence="6" id="KW-1185">Reference proteome</keyword>
<accession>A0A1L8HJZ4</accession>
<name>A0A1L8HJZ4_XENLA</name>
<dbReference type="OrthoDB" id="8856247at2759"/>
<dbReference type="PANTHER" id="PTHR26451">
    <property type="entry name" value="G_PROTEIN_RECEP_F1_2 DOMAIN-CONTAINING PROTEIN"/>
    <property type="match status" value="1"/>
</dbReference>
<evidence type="ECO:0000313" key="7">
    <source>
        <dbReference type="RefSeq" id="XP_018101131.2"/>
    </source>
</evidence>
<dbReference type="PaxDb" id="8355-A0A1L8HJZ4"/>
<dbReference type="Pfam" id="PF00001">
    <property type="entry name" value="7tm_1"/>
    <property type="match status" value="1"/>
</dbReference>
<gene>
    <name evidence="7" type="primary">LOC108707640</name>
</gene>